<organism evidence="8 9">
    <name type="scientific">Mixta hanseatica</name>
    <dbReference type="NCBI Taxonomy" id="2872648"/>
    <lineage>
        <taxon>Bacteria</taxon>
        <taxon>Pseudomonadati</taxon>
        <taxon>Pseudomonadota</taxon>
        <taxon>Gammaproteobacteria</taxon>
        <taxon>Enterobacterales</taxon>
        <taxon>Erwiniaceae</taxon>
        <taxon>Mixta</taxon>
    </lineage>
</organism>
<dbReference type="PANTHER" id="PTHR33121:SF74">
    <property type="entry name" value="CYCLIC DI-GMP PHOSPHODIESTERASE PDEA-RELATED"/>
    <property type="match status" value="1"/>
</dbReference>
<dbReference type="Gene3D" id="3.30.70.270">
    <property type="match status" value="1"/>
</dbReference>
<dbReference type="Proteomes" id="UP001056635">
    <property type="component" value="Chromosome"/>
</dbReference>
<keyword evidence="3 6" id="KW-0812">Transmembrane</keyword>
<dbReference type="PROSITE" id="PS50883">
    <property type="entry name" value="EAL"/>
    <property type="match status" value="1"/>
</dbReference>
<dbReference type="InterPro" id="IPR050706">
    <property type="entry name" value="Cyclic-di-GMP_PDE-like"/>
</dbReference>
<feature type="transmembrane region" description="Helical" evidence="6">
    <location>
        <begin position="15"/>
        <end position="32"/>
    </location>
</feature>
<evidence type="ECO:0000313" key="9">
    <source>
        <dbReference type="Proteomes" id="UP001056635"/>
    </source>
</evidence>
<evidence type="ECO:0000256" key="5">
    <source>
        <dbReference type="ARBA" id="ARBA00023136"/>
    </source>
</evidence>
<keyword evidence="9" id="KW-1185">Reference proteome</keyword>
<dbReference type="InterPro" id="IPR001633">
    <property type="entry name" value="EAL_dom"/>
</dbReference>
<sequence length="706" mass="80842">MSRLLSPTEVISDNLVYVCYLPYGLSIAALYLFGRTAILPLYTALFLAYWLAFNSFQLSLGLTLTILTPILFCGWLTRKKLGWRWRYNLGNSDIGIRLLFMDMLAPLLTRVLTVIWGRGYAIPEDTVAGYFSSNIDLYSILNLQILIASAVIFTPLFYFPLRMLANPRYAKTFYISSKSSLTNEKNRLSAIVWCAMLASFFLIFLLFPHLAIISSYLVPLIFILFAWGIMRFSLRLMTFLWACSCYLLMYFNLEVLSINSIYSLTFASSTFIAFTISLLYIASAYRKSQWMQQAFYRLALTDPMVQRANLRALSRELKSVESPTLCYLYLDNLKFFGRHYGIQMRVYCKRRIIDEIKASLGEREGVYQIAGDGLIILLEGDDIAQRLRQLMAQLSQSEIRWQGNIIDFNYASSFGSFTPAHNDLYRMCGQLCYLAEQALHQGGLLFLDDTGKTIADQVSAQVEMLKKIKQAIAKESLVLFAQPIVSAQSEHRYYEVLCRLRDDQTIIMPSQFMPLVTECHLSARLDQLVVKKAAIFLRQRQQQGKPLPQLAINLLPATLTERGISETLCEIFKKYHLPHENVLFEVTEEQYLFNQPTAINNICQLRNAGFRIAIDDFGTGFANYEQVKRLNVDVIKIDGMFIKDLENDRLNQLIVKSICEIAREKKLCVVAEYVETPEQQRLLTLLGVDYLQGYLLGQPGPLENIA</sequence>
<dbReference type="InterPro" id="IPR043128">
    <property type="entry name" value="Rev_trsase/Diguanyl_cyclase"/>
</dbReference>
<dbReference type="InterPro" id="IPR035919">
    <property type="entry name" value="EAL_sf"/>
</dbReference>
<comment type="subcellular location">
    <subcellularLocation>
        <location evidence="1">Cell membrane</location>
        <topology evidence="1">Multi-pass membrane protein</topology>
    </subcellularLocation>
</comment>
<dbReference type="PANTHER" id="PTHR33121">
    <property type="entry name" value="CYCLIC DI-GMP PHOSPHODIESTERASE PDEF"/>
    <property type="match status" value="1"/>
</dbReference>
<name>A0ABY4R9F9_9GAMM</name>
<keyword evidence="2" id="KW-1003">Cell membrane</keyword>
<dbReference type="SMART" id="SM00267">
    <property type="entry name" value="GGDEF"/>
    <property type="match status" value="1"/>
</dbReference>
<evidence type="ECO:0000256" key="2">
    <source>
        <dbReference type="ARBA" id="ARBA00022475"/>
    </source>
</evidence>
<dbReference type="CDD" id="cd01948">
    <property type="entry name" value="EAL"/>
    <property type="match status" value="1"/>
</dbReference>
<dbReference type="SUPFAM" id="SSF141868">
    <property type="entry name" value="EAL domain-like"/>
    <property type="match status" value="1"/>
</dbReference>
<reference evidence="8" key="1">
    <citation type="submission" date="2021-09" db="EMBL/GenBank/DDBJ databases">
        <title>First case of bloodstream infection caused by Mixta hanseatica sp. nov., a member of the Erwiniaceae family.</title>
        <authorList>
            <person name="Both A."/>
            <person name="Huang J."/>
            <person name="Wenzel P."/>
            <person name="Aepfelbacher M."/>
            <person name="Rohde H."/>
            <person name="Christner M."/>
            <person name="Hentschke M."/>
        </authorList>
    </citation>
    <scope>NUCLEOTIDE SEQUENCE</scope>
    <source>
        <strain evidence="8">X22927</strain>
    </source>
</reference>
<evidence type="ECO:0000256" key="6">
    <source>
        <dbReference type="SAM" id="Phobius"/>
    </source>
</evidence>
<keyword evidence="5 6" id="KW-0472">Membrane</keyword>
<dbReference type="Pfam" id="PF00563">
    <property type="entry name" value="EAL"/>
    <property type="match status" value="1"/>
</dbReference>
<feature type="transmembrane region" description="Helical" evidence="6">
    <location>
        <begin position="59"/>
        <end position="77"/>
    </location>
</feature>
<evidence type="ECO:0000259" key="7">
    <source>
        <dbReference type="PROSITE" id="PS50883"/>
    </source>
</evidence>
<feature type="transmembrane region" description="Helical" evidence="6">
    <location>
        <begin position="98"/>
        <end position="117"/>
    </location>
</feature>
<protein>
    <submittedName>
        <fullName evidence="8">Sensor domain-containing phosphodiesterase</fullName>
    </submittedName>
</protein>
<evidence type="ECO:0000256" key="1">
    <source>
        <dbReference type="ARBA" id="ARBA00004651"/>
    </source>
</evidence>
<evidence type="ECO:0000256" key="4">
    <source>
        <dbReference type="ARBA" id="ARBA00022989"/>
    </source>
</evidence>
<evidence type="ECO:0000313" key="8">
    <source>
        <dbReference type="EMBL" id="UQY44480.1"/>
    </source>
</evidence>
<dbReference type="Pfam" id="PF05231">
    <property type="entry name" value="MASE1"/>
    <property type="match status" value="1"/>
</dbReference>
<feature type="transmembrane region" description="Helical" evidence="6">
    <location>
        <begin position="137"/>
        <end position="159"/>
    </location>
</feature>
<dbReference type="EMBL" id="CP082904">
    <property type="protein sequence ID" value="UQY44480.1"/>
    <property type="molecule type" value="Genomic_DNA"/>
</dbReference>
<dbReference type="SUPFAM" id="SSF55073">
    <property type="entry name" value="Nucleotide cyclase"/>
    <property type="match status" value="1"/>
</dbReference>
<gene>
    <name evidence="8" type="ORF">K6958_01865</name>
</gene>
<feature type="transmembrane region" description="Helical" evidence="6">
    <location>
        <begin position="213"/>
        <end position="229"/>
    </location>
</feature>
<keyword evidence="4 6" id="KW-1133">Transmembrane helix</keyword>
<feature type="domain" description="EAL" evidence="7">
    <location>
        <begin position="461"/>
        <end position="706"/>
    </location>
</feature>
<dbReference type="InterPro" id="IPR029787">
    <property type="entry name" value="Nucleotide_cyclase"/>
</dbReference>
<evidence type="ECO:0000256" key="3">
    <source>
        <dbReference type="ARBA" id="ARBA00022692"/>
    </source>
</evidence>
<proteinExistence type="predicted"/>
<feature type="transmembrane region" description="Helical" evidence="6">
    <location>
        <begin position="236"/>
        <end position="253"/>
    </location>
</feature>
<dbReference type="InterPro" id="IPR007895">
    <property type="entry name" value="MASE1"/>
</dbReference>
<feature type="transmembrane region" description="Helical" evidence="6">
    <location>
        <begin position="188"/>
        <end position="207"/>
    </location>
</feature>
<feature type="transmembrane region" description="Helical" evidence="6">
    <location>
        <begin position="259"/>
        <end position="282"/>
    </location>
</feature>
<accession>A0ABY4R9F9</accession>
<dbReference type="InterPro" id="IPR000160">
    <property type="entry name" value="GGDEF_dom"/>
</dbReference>
<dbReference type="SMART" id="SM00052">
    <property type="entry name" value="EAL"/>
    <property type="match status" value="1"/>
</dbReference>
<dbReference type="Gene3D" id="3.20.20.450">
    <property type="entry name" value="EAL domain"/>
    <property type="match status" value="1"/>
</dbReference>